<protein>
    <submittedName>
        <fullName evidence="3">VOC family protein</fullName>
    </submittedName>
</protein>
<dbReference type="AlphaFoldDB" id="A0A366XRD6"/>
<dbReference type="PANTHER" id="PTHR43048">
    <property type="entry name" value="METHYLMALONYL-COA EPIMERASE"/>
    <property type="match status" value="1"/>
</dbReference>
<dbReference type="Pfam" id="PF00903">
    <property type="entry name" value="Glyoxalase"/>
    <property type="match status" value="1"/>
</dbReference>
<dbReference type="GO" id="GO:0004493">
    <property type="term" value="F:methylmalonyl-CoA epimerase activity"/>
    <property type="evidence" value="ECO:0007669"/>
    <property type="project" value="TreeGrafter"/>
</dbReference>
<dbReference type="Proteomes" id="UP000253314">
    <property type="component" value="Unassembled WGS sequence"/>
</dbReference>
<dbReference type="InterPro" id="IPR029068">
    <property type="entry name" value="Glyas_Bleomycin-R_OHBP_Dase"/>
</dbReference>
<organism evidence="3 4">
    <name type="scientific">Bacillus taeanensis</name>
    <dbReference type="NCBI Taxonomy" id="273032"/>
    <lineage>
        <taxon>Bacteria</taxon>
        <taxon>Bacillati</taxon>
        <taxon>Bacillota</taxon>
        <taxon>Bacilli</taxon>
        <taxon>Bacillales</taxon>
        <taxon>Bacillaceae</taxon>
        <taxon>Bacillus</taxon>
    </lineage>
</organism>
<proteinExistence type="predicted"/>
<dbReference type="Gene3D" id="3.10.180.10">
    <property type="entry name" value="2,3-Dihydroxybiphenyl 1,2-Dioxygenase, domain 1"/>
    <property type="match status" value="1"/>
</dbReference>
<dbReference type="InterPro" id="IPR004360">
    <property type="entry name" value="Glyas_Fos-R_dOase_dom"/>
</dbReference>
<dbReference type="GO" id="GO:0046872">
    <property type="term" value="F:metal ion binding"/>
    <property type="evidence" value="ECO:0007669"/>
    <property type="project" value="UniProtKB-KW"/>
</dbReference>
<gene>
    <name evidence="3" type="ORF">DS031_16730</name>
</gene>
<accession>A0A366XRD6</accession>
<reference evidence="3 4" key="1">
    <citation type="submission" date="2018-07" db="EMBL/GenBank/DDBJ databases">
        <title>Lottiidibacillus patelloidae gen. nov., sp. nov., isolated from the intestinal tract of a marine limpet and the reclassification of B. taeanensis BH030017T, B. algicola KMM 3737T and B. hwajinpoensis SW-72T as genus Lottiidibacillus.</title>
        <authorList>
            <person name="Liu R."/>
            <person name="Huang Z."/>
        </authorList>
    </citation>
    <scope>NUCLEOTIDE SEQUENCE [LARGE SCALE GENOMIC DNA]</scope>
    <source>
        <strain evidence="3 4">BH030017</strain>
    </source>
</reference>
<evidence type="ECO:0000313" key="4">
    <source>
        <dbReference type="Proteomes" id="UP000253314"/>
    </source>
</evidence>
<feature type="domain" description="VOC" evidence="2">
    <location>
        <begin position="12"/>
        <end position="134"/>
    </location>
</feature>
<evidence type="ECO:0000256" key="1">
    <source>
        <dbReference type="ARBA" id="ARBA00022723"/>
    </source>
</evidence>
<dbReference type="PANTHER" id="PTHR43048:SF3">
    <property type="entry name" value="METHYLMALONYL-COA EPIMERASE, MITOCHONDRIAL"/>
    <property type="match status" value="1"/>
</dbReference>
<keyword evidence="4" id="KW-1185">Reference proteome</keyword>
<evidence type="ECO:0000313" key="3">
    <source>
        <dbReference type="EMBL" id="RBW68457.1"/>
    </source>
</evidence>
<dbReference type="OrthoDB" id="371072at2"/>
<dbReference type="EMBL" id="QOCW01000020">
    <property type="protein sequence ID" value="RBW68457.1"/>
    <property type="molecule type" value="Genomic_DNA"/>
</dbReference>
<dbReference type="InterPro" id="IPR037523">
    <property type="entry name" value="VOC_core"/>
</dbReference>
<comment type="caution">
    <text evidence="3">The sequence shown here is derived from an EMBL/GenBank/DDBJ whole genome shotgun (WGS) entry which is preliminary data.</text>
</comment>
<name>A0A366XRD6_9BACI</name>
<keyword evidence="1" id="KW-0479">Metal-binding</keyword>
<evidence type="ECO:0000259" key="2">
    <source>
        <dbReference type="PROSITE" id="PS51819"/>
    </source>
</evidence>
<sequence>MGKEMQYLMIKRVEHVGIIVSNMEESINFYCNLFDFNVEMKQNTGKKELVFLSHSGLPGFEIELIRDLEQTNDYSEHGLVNHLAFVVDDIEDVVECCKQKGVNLEVGKIKRGMKGRKTMRFKGPNGEVLQLVEERK</sequence>
<dbReference type="PROSITE" id="PS51819">
    <property type="entry name" value="VOC"/>
    <property type="match status" value="1"/>
</dbReference>
<dbReference type="GO" id="GO:0046491">
    <property type="term" value="P:L-methylmalonyl-CoA metabolic process"/>
    <property type="evidence" value="ECO:0007669"/>
    <property type="project" value="TreeGrafter"/>
</dbReference>
<dbReference type="InterPro" id="IPR051785">
    <property type="entry name" value="MMCE/EMCE_epimerase"/>
</dbReference>
<dbReference type="SUPFAM" id="SSF54593">
    <property type="entry name" value="Glyoxalase/Bleomycin resistance protein/Dihydroxybiphenyl dioxygenase"/>
    <property type="match status" value="1"/>
</dbReference>
<dbReference type="CDD" id="cd06587">
    <property type="entry name" value="VOC"/>
    <property type="match status" value="1"/>
</dbReference>